<dbReference type="InterPro" id="IPR050834">
    <property type="entry name" value="Glycosyltransf_2"/>
</dbReference>
<evidence type="ECO:0000256" key="2">
    <source>
        <dbReference type="ARBA" id="ARBA00022676"/>
    </source>
</evidence>
<evidence type="ECO:0000256" key="1">
    <source>
        <dbReference type="ARBA" id="ARBA00006739"/>
    </source>
</evidence>
<organism evidence="5 6">
    <name type="scientific">Paraclostridium bifermentans</name>
    <name type="common">Clostridium bifermentans</name>
    <dbReference type="NCBI Taxonomy" id="1490"/>
    <lineage>
        <taxon>Bacteria</taxon>
        <taxon>Bacillati</taxon>
        <taxon>Bacillota</taxon>
        <taxon>Clostridia</taxon>
        <taxon>Peptostreptococcales</taxon>
        <taxon>Peptostreptococcaceae</taxon>
        <taxon>Paraclostridium</taxon>
    </lineage>
</organism>
<dbReference type="Pfam" id="PF00535">
    <property type="entry name" value="Glycos_transf_2"/>
    <property type="match status" value="1"/>
</dbReference>
<reference evidence="5 6" key="1">
    <citation type="submission" date="2018-09" db="EMBL/GenBank/DDBJ databases">
        <title>A clostridial neurotoxin that targets Anopheles mosquitoes.</title>
        <authorList>
            <person name="Contreras E."/>
            <person name="Masuyer G."/>
            <person name="Qureshi N."/>
            <person name="Chawla S."/>
            <person name="Lim H.L."/>
            <person name="Chen J."/>
            <person name="Stenmark P."/>
            <person name="Gill S."/>
        </authorList>
    </citation>
    <scope>NUCLEOTIDE SEQUENCE [LARGE SCALE GENOMIC DNA]</scope>
    <source>
        <strain evidence="5 6">Cbm</strain>
    </source>
</reference>
<name>A0A5P3XIH5_PARBF</name>
<evidence type="ECO:0000313" key="5">
    <source>
        <dbReference type="EMBL" id="QEZ70105.1"/>
    </source>
</evidence>
<dbReference type="GO" id="GO:0016757">
    <property type="term" value="F:glycosyltransferase activity"/>
    <property type="evidence" value="ECO:0007669"/>
    <property type="project" value="UniProtKB-KW"/>
</dbReference>
<evidence type="ECO:0000256" key="3">
    <source>
        <dbReference type="ARBA" id="ARBA00022679"/>
    </source>
</evidence>
<sequence length="267" mass="31540">MNKPETSIIMGVYNGSKYVERAIDSIINQTYKDWEFIICDDCSSDNTLDILEKYQKKDIRIKVFKNEKNLGLAATLNKCIEKSQGVYIARQDDDDISDYSRLEKEVNFLKENKEYSLVGSNAYLIDENEVIWGEWSNVEKPTKLDLIKGVCFIHPTVVIKKEVITNLGCYDKNALRVEDYDLWFKLYSKNYKGYNIQENLLTYSLNVNSYKKRKYIYRVNEFKVRLRGYHINKISYKHYLYAIKPLVIGLIPVSWISKFHKSKFNYN</sequence>
<dbReference type="InterPro" id="IPR001173">
    <property type="entry name" value="Glyco_trans_2-like"/>
</dbReference>
<dbReference type="SUPFAM" id="SSF53448">
    <property type="entry name" value="Nucleotide-diphospho-sugar transferases"/>
    <property type="match status" value="1"/>
</dbReference>
<accession>A0A5P3XIH5</accession>
<comment type="similarity">
    <text evidence="1">Belongs to the glycosyltransferase 2 family.</text>
</comment>
<dbReference type="Proteomes" id="UP000326961">
    <property type="component" value="Chromosome"/>
</dbReference>
<dbReference type="PANTHER" id="PTHR43685">
    <property type="entry name" value="GLYCOSYLTRANSFERASE"/>
    <property type="match status" value="1"/>
</dbReference>
<protein>
    <submittedName>
        <fullName evidence="5">Glycosyltransferase family 2 protein</fullName>
    </submittedName>
</protein>
<dbReference type="RefSeq" id="WP_150887053.1">
    <property type="nucleotide sequence ID" value="NZ_CP032452.1"/>
</dbReference>
<dbReference type="Gene3D" id="3.90.550.10">
    <property type="entry name" value="Spore Coat Polysaccharide Biosynthesis Protein SpsA, Chain A"/>
    <property type="match status" value="1"/>
</dbReference>
<dbReference type="PANTHER" id="PTHR43685:SF5">
    <property type="entry name" value="GLYCOSYLTRANSFERASE EPSE-RELATED"/>
    <property type="match status" value="1"/>
</dbReference>
<dbReference type="InterPro" id="IPR029044">
    <property type="entry name" value="Nucleotide-diphossugar_trans"/>
</dbReference>
<dbReference type="AlphaFoldDB" id="A0A5P3XIH5"/>
<keyword evidence="3 5" id="KW-0808">Transferase</keyword>
<evidence type="ECO:0000313" key="6">
    <source>
        <dbReference type="Proteomes" id="UP000326961"/>
    </source>
</evidence>
<dbReference type="EMBL" id="CP032452">
    <property type="protein sequence ID" value="QEZ70105.1"/>
    <property type="molecule type" value="Genomic_DNA"/>
</dbReference>
<proteinExistence type="inferred from homology"/>
<gene>
    <name evidence="5" type="ORF">D4A35_14840</name>
</gene>
<keyword evidence="2" id="KW-0328">Glycosyltransferase</keyword>
<feature type="domain" description="Glycosyltransferase 2-like" evidence="4">
    <location>
        <begin position="7"/>
        <end position="145"/>
    </location>
</feature>
<evidence type="ECO:0000259" key="4">
    <source>
        <dbReference type="Pfam" id="PF00535"/>
    </source>
</evidence>